<dbReference type="EMBL" id="JACGWK010000567">
    <property type="protein sequence ID" value="KAL0295885.1"/>
    <property type="molecule type" value="Genomic_DNA"/>
</dbReference>
<dbReference type="PANTHER" id="PTHR48475:SF2">
    <property type="entry name" value="RIBONUCLEASE H"/>
    <property type="match status" value="1"/>
</dbReference>
<dbReference type="SUPFAM" id="SSF53098">
    <property type="entry name" value="Ribonuclease H-like"/>
    <property type="match status" value="1"/>
</dbReference>
<dbReference type="InterPro" id="IPR012337">
    <property type="entry name" value="RNaseH-like_sf"/>
</dbReference>
<dbReference type="InterPro" id="IPR002156">
    <property type="entry name" value="RNaseH_domain"/>
</dbReference>
<dbReference type="GO" id="GO:0003676">
    <property type="term" value="F:nucleic acid binding"/>
    <property type="evidence" value="ECO:0007669"/>
    <property type="project" value="InterPro"/>
</dbReference>
<evidence type="ECO:0000313" key="2">
    <source>
        <dbReference type="EMBL" id="KAL0295885.1"/>
    </source>
</evidence>
<reference evidence="2" key="2">
    <citation type="journal article" date="2024" name="Plant">
        <title>Genomic evolution and insights into agronomic trait innovations of Sesamum species.</title>
        <authorList>
            <person name="Miao H."/>
            <person name="Wang L."/>
            <person name="Qu L."/>
            <person name="Liu H."/>
            <person name="Sun Y."/>
            <person name="Le M."/>
            <person name="Wang Q."/>
            <person name="Wei S."/>
            <person name="Zheng Y."/>
            <person name="Lin W."/>
            <person name="Duan Y."/>
            <person name="Cao H."/>
            <person name="Xiong S."/>
            <person name="Wang X."/>
            <person name="Wei L."/>
            <person name="Li C."/>
            <person name="Ma Q."/>
            <person name="Ju M."/>
            <person name="Zhao R."/>
            <person name="Li G."/>
            <person name="Mu C."/>
            <person name="Tian Q."/>
            <person name="Mei H."/>
            <person name="Zhang T."/>
            <person name="Gao T."/>
            <person name="Zhang H."/>
        </authorList>
    </citation>
    <scope>NUCLEOTIDE SEQUENCE</scope>
    <source>
        <strain evidence="2">G01</strain>
    </source>
</reference>
<protein>
    <recommendedName>
        <fullName evidence="1">RNase H type-1 domain-containing protein</fullName>
    </recommendedName>
</protein>
<sequence>MTIKAQALADFVSKPTGTIQEEVLEERPWLFHVNKFSHTQGSGAGVVITSPQREDMEFEIKFDFKASNNKAKYETLVLGMRMTQDTSALHLLDYSDSQLIVKQVNGECEAKEDSMVQYLQQIES</sequence>
<organism evidence="2">
    <name type="scientific">Sesamum angustifolium</name>
    <dbReference type="NCBI Taxonomy" id="2727405"/>
    <lineage>
        <taxon>Eukaryota</taxon>
        <taxon>Viridiplantae</taxon>
        <taxon>Streptophyta</taxon>
        <taxon>Embryophyta</taxon>
        <taxon>Tracheophyta</taxon>
        <taxon>Spermatophyta</taxon>
        <taxon>Magnoliopsida</taxon>
        <taxon>eudicotyledons</taxon>
        <taxon>Gunneridae</taxon>
        <taxon>Pentapetalae</taxon>
        <taxon>asterids</taxon>
        <taxon>lamiids</taxon>
        <taxon>Lamiales</taxon>
        <taxon>Pedaliaceae</taxon>
        <taxon>Sesamum</taxon>
    </lineage>
</organism>
<gene>
    <name evidence="2" type="ORF">Sangu_3179200</name>
</gene>
<comment type="caution">
    <text evidence="2">The sequence shown here is derived from an EMBL/GenBank/DDBJ whole genome shotgun (WGS) entry which is preliminary data.</text>
</comment>
<dbReference type="InterPro" id="IPR036397">
    <property type="entry name" value="RNaseH_sf"/>
</dbReference>
<dbReference type="Gene3D" id="3.30.420.10">
    <property type="entry name" value="Ribonuclease H-like superfamily/Ribonuclease H"/>
    <property type="match status" value="1"/>
</dbReference>
<dbReference type="AlphaFoldDB" id="A0AAW2JQM4"/>
<dbReference type="GO" id="GO:0004523">
    <property type="term" value="F:RNA-DNA hybrid ribonuclease activity"/>
    <property type="evidence" value="ECO:0007669"/>
    <property type="project" value="InterPro"/>
</dbReference>
<feature type="domain" description="RNase H type-1" evidence="1">
    <location>
        <begin position="39"/>
        <end position="123"/>
    </location>
</feature>
<dbReference type="Pfam" id="PF13456">
    <property type="entry name" value="RVT_3"/>
    <property type="match status" value="1"/>
</dbReference>
<reference evidence="2" key="1">
    <citation type="submission" date="2020-06" db="EMBL/GenBank/DDBJ databases">
        <authorList>
            <person name="Li T."/>
            <person name="Hu X."/>
            <person name="Zhang T."/>
            <person name="Song X."/>
            <person name="Zhang H."/>
            <person name="Dai N."/>
            <person name="Sheng W."/>
            <person name="Hou X."/>
            <person name="Wei L."/>
        </authorList>
    </citation>
    <scope>NUCLEOTIDE SEQUENCE</scope>
    <source>
        <strain evidence="2">G01</strain>
        <tissue evidence="2">Leaf</tissue>
    </source>
</reference>
<accession>A0AAW2JQM4</accession>
<name>A0AAW2JQM4_9LAMI</name>
<evidence type="ECO:0000259" key="1">
    <source>
        <dbReference type="Pfam" id="PF13456"/>
    </source>
</evidence>
<proteinExistence type="predicted"/>
<dbReference type="PANTHER" id="PTHR48475">
    <property type="entry name" value="RIBONUCLEASE H"/>
    <property type="match status" value="1"/>
</dbReference>